<dbReference type="PANTHER" id="PTHR28047:SF5">
    <property type="entry name" value="PROTEIN DCG1"/>
    <property type="match status" value="1"/>
</dbReference>
<proteinExistence type="inferred from homology"/>
<organism evidence="2">
    <name type="scientific">marine metagenome</name>
    <dbReference type="NCBI Taxonomy" id="408172"/>
    <lineage>
        <taxon>unclassified sequences</taxon>
        <taxon>metagenomes</taxon>
        <taxon>ecological metagenomes</taxon>
    </lineage>
</organism>
<dbReference type="InterPro" id="IPR053714">
    <property type="entry name" value="Iso_Racemase_Enz_sf"/>
</dbReference>
<reference evidence="2" key="1">
    <citation type="submission" date="2018-05" db="EMBL/GenBank/DDBJ databases">
        <authorList>
            <person name="Lanie J.A."/>
            <person name="Ng W.-L."/>
            <person name="Kazmierczak K.M."/>
            <person name="Andrzejewski T.M."/>
            <person name="Davidsen T.M."/>
            <person name="Wayne K.J."/>
            <person name="Tettelin H."/>
            <person name="Glass J.I."/>
            <person name="Rusch D."/>
            <person name="Podicherti R."/>
            <person name="Tsui H.-C.T."/>
            <person name="Winkler M.E."/>
        </authorList>
    </citation>
    <scope>NUCLEOTIDE SEQUENCE</scope>
</reference>
<dbReference type="Pfam" id="PF01177">
    <property type="entry name" value="Asp_Glu_race"/>
    <property type="match status" value="1"/>
</dbReference>
<comment type="similarity">
    <text evidence="1">Belongs to the HyuE racemase family.</text>
</comment>
<evidence type="ECO:0000256" key="1">
    <source>
        <dbReference type="ARBA" id="ARBA00038414"/>
    </source>
</evidence>
<dbReference type="GO" id="GO:0047661">
    <property type="term" value="F:amino-acid racemase activity"/>
    <property type="evidence" value="ECO:0007669"/>
    <property type="project" value="InterPro"/>
</dbReference>
<dbReference type="EMBL" id="UINC01037558">
    <property type="protein sequence ID" value="SVB33226.1"/>
    <property type="molecule type" value="Genomic_DNA"/>
</dbReference>
<accession>A0A382D3Z5</accession>
<name>A0A382D3Z5_9ZZZZ</name>
<evidence type="ECO:0000313" key="2">
    <source>
        <dbReference type="EMBL" id="SVB33226.1"/>
    </source>
</evidence>
<dbReference type="PANTHER" id="PTHR28047">
    <property type="entry name" value="PROTEIN DCG1"/>
    <property type="match status" value="1"/>
</dbReference>
<protein>
    <recommendedName>
        <fullName evidence="3">Hydantoin racemase</fullName>
    </recommendedName>
</protein>
<sequence>MMIKEKIRLYKILPVRDGKKEWGEIQGGLLASLVMPQVEITEVDLPGAPIKEINSAYHVGLVAMLQVEEAIKAENAGYDAVVMGCLDEPGVSEAKEALNIPVVGEAEASMHYASLVGRRFSFIGGSPESKGILEDLARKYGFQEKLVSVRKITASPLDFASKKVGLSEEMLVLGRQAIEQDGADALIGYGDIECIQYLRDELRVPVISPVQASVMMAESLVRLGLAQSKRAYPTPSNLDDIKNIWARYEQSIST</sequence>
<evidence type="ECO:0008006" key="3">
    <source>
        <dbReference type="Google" id="ProtNLM"/>
    </source>
</evidence>
<dbReference type="AlphaFoldDB" id="A0A382D3Z5"/>
<dbReference type="InterPro" id="IPR052186">
    <property type="entry name" value="Hydantoin_racemase-like"/>
</dbReference>
<dbReference type="Gene3D" id="3.40.50.12500">
    <property type="match status" value="1"/>
</dbReference>
<dbReference type="InterPro" id="IPR015942">
    <property type="entry name" value="Asp/Glu/hydantoin_racemase"/>
</dbReference>
<gene>
    <name evidence="2" type="ORF">METZ01_LOCUS186080</name>
</gene>